<reference evidence="2 3" key="1">
    <citation type="submission" date="2020-08" db="EMBL/GenBank/DDBJ databases">
        <title>Plant Genome Project.</title>
        <authorList>
            <person name="Zhang R.-G."/>
        </authorList>
    </citation>
    <scope>NUCLEOTIDE SEQUENCE [LARGE SCALE GENOMIC DNA]</scope>
    <source>
        <strain evidence="2">WSP0</strain>
        <tissue evidence="2">Leaf</tissue>
    </source>
</reference>
<proteinExistence type="predicted"/>
<evidence type="ECO:0000313" key="3">
    <source>
        <dbReference type="Proteomes" id="UP000823749"/>
    </source>
</evidence>
<comment type="caution">
    <text evidence="2">The sequence shown here is derived from an EMBL/GenBank/DDBJ whole genome shotgun (WGS) entry which is preliminary data.</text>
</comment>
<keyword evidence="3" id="KW-1185">Reference proteome</keyword>
<gene>
    <name evidence="2" type="ORF">RHGRI_016350</name>
</gene>
<feature type="region of interest" description="Disordered" evidence="1">
    <location>
        <begin position="62"/>
        <end position="96"/>
    </location>
</feature>
<feature type="region of interest" description="Disordered" evidence="1">
    <location>
        <begin position="1"/>
        <end position="48"/>
    </location>
</feature>
<organism evidence="2 3">
    <name type="scientific">Rhododendron griersonianum</name>
    <dbReference type="NCBI Taxonomy" id="479676"/>
    <lineage>
        <taxon>Eukaryota</taxon>
        <taxon>Viridiplantae</taxon>
        <taxon>Streptophyta</taxon>
        <taxon>Embryophyta</taxon>
        <taxon>Tracheophyta</taxon>
        <taxon>Spermatophyta</taxon>
        <taxon>Magnoliopsida</taxon>
        <taxon>eudicotyledons</taxon>
        <taxon>Gunneridae</taxon>
        <taxon>Pentapetalae</taxon>
        <taxon>asterids</taxon>
        <taxon>Ericales</taxon>
        <taxon>Ericaceae</taxon>
        <taxon>Ericoideae</taxon>
        <taxon>Rhodoreae</taxon>
        <taxon>Rhododendron</taxon>
    </lineage>
</organism>
<sequence length="96" mass="10964">MVATDEQPPTDDATKATEKMSTLSFTIWPPTQRHAQRRRQAPRRDPLRAVLHPLQALRDPARRRGCRCRAPHRGRGLRGLPEDDGMEKKLSSDETI</sequence>
<dbReference type="AlphaFoldDB" id="A0AAV6JTU7"/>
<feature type="compositionally biased region" description="Basic and acidic residues" evidence="1">
    <location>
        <begin position="86"/>
        <end position="96"/>
    </location>
</feature>
<protein>
    <submittedName>
        <fullName evidence="2">Uncharacterized protein</fullName>
    </submittedName>
</protein>
<dbReference type="EMBL" id="JACTNZ010000006">
    <property type="protein sequence ID" value="KAG5543579.1"/>
    <property type="molecule type" value="Genomic_DNA"/>
</dbReference>
<evidence type="ECO:0000256" key="1">
    <source>
        <dbReference type="SAM" id="MobiDB-lite"/>
    </source>
</evidence>
<accession>A0AAV6JTU7</accession>
<feature type="compositionally biased region" description="Basic residues" evidence="1">
    <location>
        <begin position="62"/>
        <end position="76"/>
    </location>
</feature>
<evidence type="ECO:0000313" key="2">
    <source>
        <dbReference type="EMBL" id="KAG5543579.1"/>
    </source>
</evidence>
<dbReference type="Proteomes" id="UP000823749">
    <property type="component" value="Chromosome 6"/>
</dbReference>
<name>A0AAV6JTU7_9ERIC</name>